<evidence type="ECO:0000256" key="1">
    <source>
        <dbReference type="SAM" id="Phobius"/>
    </source>
</evidence>
<keyword evidence="1" id="KW-0812">Transmembrane</keyword>
<keyword evidence="1" id="KW-1133">Transmembrane helix</keyword>
<organism evidence="2">
    <name type="scientific">Amphimedon queenslandica</name>
    <name type="common">Sponge</name>
    <dbReference type="NCBI Taxonomy" id="400682"/>
    <lineage>
        <taxon>Eukaryota</taxon>
        <taxon>Metazoa</taxon>
        <taxon>Porifera</taxon>
        <taxon>Demospongiae</taxon>
        <taxon>Heteroscleromorpha</taxon>
        <taxon>Haplosclerida</taxon>
        <taxon>Niphatidae</taxon>
        <taxon>Amphimedon</taxon>
    </lineage>
</organism>
<reference evidence="2" key="1">
    <citation type="submission" date="2017-05" db="UniProtKB">
        <authorList>
            <consortium name="EnsemblMetazoa"/>
        </authorList>
    </citation>
    <scope>IDENTIFICATION</scope>
</reference>
<sequence>MSASTTNCFLTTNRFLVLVDVLDCSVLAQALFVLVLALALSGPLLVLAV</sequence>
<feature type="transmembrane region" description="Helical" evidence="1">
    <location>
        <begin position="26"/>
        <end position="48"/>
    </location>
</feature>
<protein>
    <submittedName>
        <fullName evidence="2">Uncharacterized protein</fullName>
    </submittedName>
</protein>
<dbReference type="InParanoid" id="A0A1X7SU61"/>
<name>A0A1X7SU61_AMPQE</name>
<proteinExistence type="predicted"/>
<dbReference type="EnsemblMetazoa" id="Aqu2.1.05687_001">
    <property type="protein sequence ID" value="Aqu2.1.05687_001"/>
    <property type="gene ID" value="Aqu2.1.05687"/>
</dbReference>
<accession>A0A1X7SU61</accession>
<dbReference type="AlphaFoldDB" id="A0A1X7SU61"/>
<evidence type="ECO:0000313" key="2">
    <source>
        <dbReference type="EnsemblMetazoa" id="Aqu2.1.05687_001"/>
    </source>
</evidence>
<keyword evidence="1" id="KW-0472">Membrane</keyword>